<evidence type="ECO:0000256" key="1">
    <source>
        <dbReference type="ARBA" id="ARBA00004141"/>
    </source>
</evidence>
<feature type="transmembrane region" description="Helical" evidence="6">
    <location>
        <begin position="165"/>
        <end position="186"/>
    </location>
</feature>
<evidence type="ECO:0000256" key="2">
    <source>
        <dbReference type="ARBA" id="ARBA00022448"/>
    </source>
</evidence>
<comment type="caution">
    <text evidence="8">The sequence shown here is derived from an EMBL/GenBank/DDBJ whole genome shotgun (WGS) entry which is preliminary data.</text>
</comment>
<evidence type="ECO:0000256" key="5">
    <source>
        <dbReference type="ARBA" id="ARBA00023136"/>
    </source>
</evidence>
<comment type="subcellular location">
    <subcellularLocation>
        <location evidence="1">Membrane</location>
        <topology evidence="1">Multi-pass membrane protein</topology>
    </subcellularLocation>
</comment>
<organism evidence="8 9">
    <name type="scientific">Peptoclostridium litorale DSM 5388</name>
    <dbReference type="NCBI Taxonomy" id="1121324"/>
    <lineage>
        <taxon>Bacteria</taxon>
        <taxon>Bacillati</taxon>
        <taxon>Bacillota</taxon>
        <taxon>Clostridia</taxon>
        <taxon>Peptostreptococcales</taxon>
        <taxon>Peptoclostridiaceae</taxon>
        <taxon>Peptoclostridium</taxon>
    </lineage>
</organism>
<feature type="transmembrane region" description="Helical" evidence="6">
    <location>
        <begin position="289"/>
        <end position="312"/>
    </location>
</feature>
<feature type="transmembrane region" description="Helical" evidence="6">
    <location>
        <begin position="246"/>
        <end position="268"/>
    </location>
</feature>
<dbReference type="Proteomes" id="UP000027946">
    <property type="component" value="Unassembled WGS sequence"/>
</dbReference>
<dbReference type="GO" id="GO:0055085">
    <property type="term" value="P:transmembrane transport"/>
    <property type="evidence" value="ECO:0007669"/>
    <property type="project" value="InterPro"/>
</dbReference>
<sequence length="380" mass="41983">MEKAISPGEDYIKRLISFLKRDAVLVTASALAAVSSTAYEPRLEYIDFRVLALLFNLMAIVAALKKFKALDWAAIFLIGRCKSSRGVFIALLSITFFSSMLITNDVALITFVPISLIIGKKANINTLSLVIYQTLAANLGSALTPMGNPQNLYMYSFYNVGSAEFFMMTAPIAMLSVAFLAGIVFVKCEKEALRLGISQVDVSDKKPVYWLCAAFAAVILSVFHVIDYRVALIVTLLTILAIDKRLLLQVDYSLLLTFVAFFVFVGNLSSGYAARSFLSESLRGHGRTYFCAILASQLISNVPASILISRFTDNYKELILGVNIGGMGTMIASMASLISYKLYMNENPLENRKYMGMFALYNILGLLLFTPIIYLLMVDK</sequence>
<keyword evidence="2" id="KW-0813">Transport</keyword>
<keyword evidence="9" id="KW-1185">Reference proteome</keyword>
<evidence type="ECO:0000313" key="8">
    <source>
        <dbReference type="EMBL" id="KDR96539.1"/>
    </source>
</evidence>
<dbReference type="eggNOG" id="COG1055">
    <property type="taxonomic scope" value="Bacteria"/>
</dbReference>
<dbReference type="AlphaFoldDB" id="A0A069RHN5"/>
<gene>
    <name evidence="8" type="ORF">CLIT_2c01450</name>
</gene>
<feature type="transmembrane region" description="Helical" evidence="6">
    <location>
        <begin position="207"/>
        <end position="226"/>
    </location>
</feature>
<reference evidence="8 9" key="1">
    <citation type="submission" date="2014-03" db="EMBL/GenBank/DDBJ databases">
        <title>Genome sequence of Clostridium litorale W6, DSM 5388.</title>
        <authorList>
            <person name="Poehlein A."/>
            <person name="Jagirdar A."/>
            <person name="Khonsari B."/>
            <person name="Chibani C.M."/>
            <person name="Gutierrez Gutierrez D.A."/>
            <person name="Davydova E."/>
            <person name="Alghaithi H.S."/>
            <person name="Nair K.P."/>
            <person name="Dhamotharan K."/>
            <person name="Chandran L."/>
            <person name="G W."/>
            <person name="Daniel R."/>
        </authorList>
    </citation>
    <scope>NUCLEOTIDE SEQUENCE [LARGE SCALE GENOMIC DNA]</scope>
    <source>
        <strain evidence="8 9">W6</strain>
    </source>
</reference>
<keyword evidence="5 6" id="KW-0472">Membrane</keyword>
<evidence type="ECO:0000256" key="6">
    <source>
        <dbReference type="SAM" id="Phobius"/>
    </source>
</evidence>
<evidence type="ECO:0000256" key="4">
    <source>
        <dbReference type="ARBA" id="ARBA00022989"/>
    </source>
</evidence>
<proteinExistence type="predicted"/>
<dbReference type="GO" id="GO:0016020">
    <property type="term" value="C:membrane"/>
    <property type="evidence" value="ECO:0007669"/>
    <property type="project" value="UniProtKB-SubCell"/>
</dbReference>
<dbReference type="OrthoDB" id="3177666at2"/>
<dbReference type="InterPro" id="IPR004680">
    <property type="entry name" value="Cit_transptr-like_dom"/>
</dbReference>
<accession>A0A069RHN5</accession>
<dbReference type="PANTHER" id="PTHR43568:SF1">
    <property type="entry name" value="P PROTEIN"/>
    <property type="match status" value="1"/>
</dbReference>
<feature type="transmembrane region" description="Helical" evidence="6">
    <location>
        <begin position="318"/>
        <end position="338"/>
    </location>
</feature>
<dbReference type="RefSeq" id="WP_038261043.1">
    <property type="nucleotide sequence ID" value="NZ_FSRH01000001.1"/>
</dbReference>
<dbReference type="Pfam" id="PF03600">
    <property type="entry name" value="CitMHS"/>
    <property type="match status" value="1"/>
</dbReference>
<evidence type="ECO:0000259" key="7">
    <source>
        <dbReference type="Pfam" id="PF03600"/>
    </source>
</evidence>
<feature type="transmembrane region" description="Helical" evidence="6">
    <location>
        <begin position="88"/>
        <end position="118"/>
    </location>
</feature>
<dbReference type="InterPro" id="IPR051475">
    <property type="entry name" value="Diverse_Ion_Transporter"/>
</dbReference>
<evidence type="ECO:0000256" key="3">
    <source>
        <dbReference type="ARBA" id="ARBA00022692"/>
    </source>
</evidence>
<feature type="transmembrane region" description="Helical" evidence="6">
    <location>
        <begin position="358"/>
        <end position="377"/>
    </location>
</feature>
<keyword evidence="3 6" id="KW-0812">Transmembrane</keyword>
<dbReference type="STRING" id="1121324.CLIT_2c01450"/>
<name>A0A069RHN5_PEPLI</name>
<feature type="transmembrane region" description="Helical" evidence="6">
    <location>
        <begin position="48"/>
        <end position="67"/>
    </location>
</feature>
<dbReference type="EMBL" id="JJMM01000002">
    <property type="protein sequence ID" value="KDR96539.1"/>
    <property type="molecule type" value="Genomic_DNA"/>
</dbReference>
<dbReference type="PANTHER" id="PTHR43568">
    <property type="entry name" value="P PROTEIN"/>
    <property type="match status" value="1"/>
</dbReference>
<keyword evidence="4 6" id="KW-1133">Transmembrane helix</keyword>
<feature type="domain" description="Citrate transporter-like" evidence="7">
    <location>
        <begin position="24"/>
        <end position="308"/>
    </location>
</feature>
<evidence type="ECO:0000313" key="9">
    <source>
        <dbReference type="Proteomes" id="UP000027946"/>
    </source>
</evidence>
<protein>
    <submittedName>
        <fullName evidence="8">Arsenical pump membrane protein</fullName>
    </submittedName>
</protein>